<organism evidence="11 12">
    <name type="scientific">Xenoophorus captivus</name>
    <dbReference type="NCBI Taxonomy" id="1517983"/>
    <lineage>
        <taxon>Eukaryota</taxon>
        <taxon>Metazoa</taxon>
        <taxon>Chordata</taxon>
        <taxon>Craniata</taxon>
        <taxon>Vertebrata</taxon>
        <taxon>Euteleostomi</taxon>
        <taxon>Actinopterygii</taxon>
        <taxon>Neopterygii</taxon>
        <taxon>Teleostei</taxon>
        <taxon>Neoteleostei</taxon>
        <taxon>Acanthomorphata</taxon>
        <taxon>Ovalentaria</taxon>
        <taxon>Atherinomorphae</taxon>
        <taxon>Cyprinodontiformes</taxon>
        <taxon>Goodeidae</taxon>
        <taxon>Xenoophorus</taxon>
    </lineage>
</organism>
<accession>A0ABV0SGW7</accession>
<feature type="transmembrane region" description="Helical" evidence="9">
    <location>
        <begin position="174"/>
        <end position="198"/>
    </location>
</feature>
<dbReference type="Proteomes" id="UP001434883">
    <property type="component" value="Unassembled WGS sequence"/>
</dbReference>
<evidence type="ECO:0000313" key="12">
    <source>
        <dbReference type="Proteomes" id="UP001434883"/>
    </source>
</evidence>
<dbReference type="InterPro" id="IPR017452">
    <property type="entry name" value="GPCR_Rhodpsn_7TM"/>
</dbReference>
<sequence>SQEPLEKKPADLFVMEGFFWTLVCAGSVRYLCRYMKIFHCLRTSFLMTARAARSISVTTWVFFLVPLPVYIILMLGTKRTSPARTCDVLLSEPAQQLYIFIHAAAFVIFLSVLFSLVFYYSISRRVLQIQQRRLGSSRRNVLVLINVFCICFVPYHLVRLLYVILRGQCSVVLYYLKEVTILISVFNICLDPLIYVFLCKDFRAQVNLQQMFSTTKDSSLSVSEAEDRSDNQQTQQ</sequence>
<evidence type="ECO:0000256" key="9">
    <source>
        <dbReference type="SAM" id="Phobius"/>
    </source>
</evidence>
<dbReference type="Pfam" id="PF00001">
    <property type="entry name" value="7tm_1"/>
    <property type="match status" value="1"/>
</dbReference>
<evidence type="ECO:0000256" key="4">
    <source>
        <dbReference type="ARBA" id="ARBA00022989"/>
    </source>
</evidence>
<proteinExistence type="predicted"/>
<evidence type="ECO:0000259" key="10">
    <source>
        <dbReference type="PROSITE" id="PS50262"/>
    </source>
</evidence>
<keyword evidence="6 9" id="KW-0472">Membrane</keyword>
<evidence type="ECO:0000256" key="6">
    <source>
        <dbReference type="ARBA" id="ARBA00023136"/>
    </source>
</evidence>
<feature type="non-terminal residue" evidence="11">
    <location>
        <position position="1"/>
    </location>
</feature>
<dbReference type="EMBL" id="JAHRIN010081563">
    <property type="protein sequence ID" value="MEQ2219827.1"/>
    <property type="molecule type" value="Genomic_DNA"/>
</dbReference>
<name>A0ABV0SGW7_9TELE</name>
<evidence type="ECO:0000256" key="7">
    <source>
        <dbReference type="ARBA" id="ARBA00023170"/>
    </source>
</evidence>
<dbReference type="SUPFAM" id="SSF81321">
    <property type="entry name" value="Family A G protein-coupled receptor-like"/>
    <property type="match status" value="1"/>
</dbReference>
<dbReference type="InterPro" id="IPR000276">
    <property type="entry name" value="GPCR_Rhodpsn"/>
</dbReference>
<evidence type="ECO:0000256" key="1">
    <source>
        <dbReference type="ARBA" id="ARBA00004651"/>
    </source>
</evidence>
<feature type="transmembrane region" description="Helical" evidence="9">
    <location>
        <begin position="141"/>
        <end position="162"/>
    </location>
</feature>
<keyword evidence="2" id="KW-1003">Cell membrane</keyword>
<comment type="subcellular location">
    <subcellularLocation>
        <location evidence="1">Cell membrane</location>
        <topology evidence="1">Multi-pass membrane protein</topology>
    </subcellularLocation>
</comment>
<keyword evidence="4 9" id="KW-1133">Transmembrane helix</keyword>
<feature type="transmembrane region" description="Helical" evidence="9">
    <location>
        <begin position="53"/>
        <end position="77"/>
    </location>
</feature>
<keyword evidence="12" id="KW-1185">Reference proteome</keyword>
<reference evidence="11 12" key="1">
    <citation type="submission" date="2021-06" db="EMBL/GenBank/DDBJ databases">
        <authorList>
            <person name="Palmer J.M."/>
        </authorList>
    </citation>
    <scope>NUCLEOTIDE SEQUENCE [LARGE SCALE GENOMIC DNA]</scope>
    <source>
        <strain evidence="11 12">XC_2019</strain>
        <tissue evidence="11">Muscle</tissue>
    </source>
</reference>
<protein>
    <recommendedName>
        <fullName evidence="10">G-protein coupled receptors family 1 profile domain-containing protein</fullName>
    </recommendedName>
</protein>
<evidence type="ECO:0000256" key="5">
    <source>
        <dbReference type="ARBA" id="ARBA00023040"/>
    </source>
</evidence>
<gene>
    <name evidence="11" type="ORF">XENOCAPTIV_024967</name>
</gene>
<keyword evidence="8" id="KW-0807">Transducer</keyword>
<keyword evidence="7" id="KW-0675">Receptor</keyword>
<dbReference type="PANTHER" id="PTHR24233">
    <property type="entry name" value="P2Y PURINOCEPTOR-RELATED G-PROTEIN COUPLED RECEPTOR"/>
    <property type="match status" value="1"/>
</dbReference>
<comment type="caution">
    <text evidence="11">The sequence shown here is derived from an EMBL/GenBank/DDBJ whole genome shotgun (WGS) entry which is preliminary data.</text>
</comment>
<keyword evidence="5" id="KW-0297">G-protein coupled receptor</keyword>
<dbReference type="Gene3D" id="1.20.1070.10">
    <property type="entry name" value="Rhodopsin 7-helix transmembrane proteins"/>
    <property type="match status" value="1"/>
</dbReference>
<evidence type="ECO:0000256" key="8">
    <source>
        <dbReference type="ARBA" id="ARBA00023224"/>
    </source>
</evidence>
<keyword evidence="3 9" id="KW-0812">Transmembrane</keyword>
<dbReference type="PRINTS" id="PR00237">
    <property type="entry name" value="GPCRRHODOPSN"/>
</dbReference>
<evidence type="ECO:0000313" key="11">
    <source>
        <dbReference type="EMBL" id="MEQ2219827.1"/>
    </source>
</evidence>
<feature type="transmembrane region" description="Helical" evidence="9">
    <location>
        <begin position="97"/>
        <end position="120"/>
    </location>
</feature>
<feature type="domain" description="G-protein coupled receptors family 1 profile" evidence="10">
    <location>
        <begin position="33"/>
        <end position="195"/>
    </location>
</feature>
<evidence type="ECO:0000256" key="2">
    <source>
        <dbReference type="ARBA" id="ARBA00022475"/>
    </source>
</evidence>
<feature type="transmembrane region" description="Helical" evidence="9">
    <location>
        <begin position="12"/>
        <end position="32"/>
    </location>
</feature>
<dbReference type="PANTHER" id="PTHR24233:SF11">
    <property type="entry name" value="P2Y PURINOCEPTOR 14-LIKE"/>
    <property type="match status" value="1"/>
</dbReference>
<dbReference type="PROSITE" id="PS50262">
    <property type="entry name" value="G_PROTEIN_RECEP_F1_2"/>
    <property type="match status" value="1"/>
</dbReference>
<evidence type="ECO:0000256" key="3">
    <source>
        <dbReference type="ARBA" id="ARBA00022692"/>
    </source>
</evidence>